<protein>
    <submittedName>
        <fullName evidence="1">Uncharacterized protein</fullName>
    </submittedName>
</protein>
<keyword evidence="2" id="KW-1185">Reference proteome</keyword>
<evidence type="ECO:0000313" key="1">
    <source>
        <dbReference type="EMBL" id="CDN31015.1"/>
    </source>
</evidence>
<accession>A0A060R772</accession>
<sequence>MKAEFLDAISYDRAVELQPKAMAPLMMLLKLVGFGECTGITFMALCRKL</sequence>
<dbReference type="EMBL" id="HG934468">
    <property type="protein sequence ID" value="CDN31015.1"/>
    <property type="molecule type" value="Genomic_DNA"/>
</dbReference>
<evidence type="ECO:0000313" key="2">
    <source>
        <dbReference type="Proteomes" id="UP000027616"/>
    </source>
</evidence>
<reference evidence="1 2" key="1">
    <citation type="journal article" date="2015" name="Genome Announc.">
        <title>Complete Genome Sequence of the Novel Leech Symbiont Mucinivorans hirudinis M3T.</title>
        <authorList>
            <person name="Nelson M.C."/>
            <person name="Bomar L."/>
            <person name="Graf J."/>
        </authorList>
    </citation>
    <scope>NUCLEOTIDE SEQUENCE [LARGE SCALE GENOMIC DNA]</scope>
    <source>
        <strain evidence="2">M3</strain>
    </source>
</reference>
<organism evidence="1 2">
    <name type="scientific">Mucinivorans hirudinis</name>
    <dbReference type="NCBI Taxonomy" id="1433126"/>
    <lineage>
        <taxon>Bacteria</taxon>
        <taxon>Pseudomonadati</taxon>
        <taxon>Bacteroidota</taxon>
        <taxon>Bacteroidia</taxon>
        <taxon>Bacteroidales</taxon>
        <taxon>Rikenellaceae</taxon>
        <taxon>Mucinivorans</taxon>
    </lineage>
</organism>
<name>A0A060R772_9BACT</name>
<dbReference type="AlphaFoldDB" id="A0A060R772"/>
<dbReference type="KEGG" id="rbc:BN938_0915"/>
<dbReference type="HOGENOM" id="CLU_3137817_0_0_10"/>
<dbReference type="STRING" id="1433126.BN938_0915"/>
<gene>
    <name evidence="1" type="ORF">BN938_0915</name>
</gene>
<dbReference type="Proteomes" id="UP000027616">
    <property type="component" value="Chromosome I"/>
</dbReference>
<proteinExistence type="predicted"/>